<gene>
    <name evidence="1" type="ORF">CDAR_415481</name>
</gene>
<sequence length="75" mass="8659">MSPVPEPRIHAEYVDKNERFQNLRYSSNFTSTPSPFDVLADIIVEATSMSQNYGALNYRPKQSMLVYHDLKKHIA</sequence>
<dbReference type="EMBL" id="BPLQ01000593">
    <property type="protein sequence ID" value="GIX73230.1"/>
    <property type="molecule type" value="Genomic_DNA"/>
</dbReference>
<name>A0AAV4MMV4_9ARAC</name>
<comment type="caution">
    <text evidence="1">The sequence shown here is derived from an EMBL/GenBank/DDBJ whole genome shotgun (WGS) entry which is preliminary data.</text>
</comment>
<evidence type="ECO:0000313" key="2">
    <source>
        <dbReference type="Proteomes" id="UP001054837"/>
    </source>
</evidence>
<protein>
    <submittedName>
        <fullName evidence="1">Uncharacterized protein</fullName>
    </submittedName>
</protein>
<dbReference type="AlphaFoldDB" id="A0AAV4MMV4"/>
<keyword evidence="2" id="KW-1185">Reference proteome</keyword>
<evidence type="ECO:0000313" key="1">
    <source>
        <dbReference type="EMBL" id="GIX73230.1"/>
    </source>
</evidence>
<accession>A0AAV4MMV4</accession>
<dbReference type="Proteomes" id="UP001054837">
    <property type="component" value="Unassembled WGS sequence"/>
</dbReference>
<organism evidence="1 2">
    <name type="scientific">Caerostris darwini</name>
    <dbReference type="NCBI Taxonomy" id="1538125"/>
    <lineage>
        <taxon>Eukaryota</taxon>
        <taxon>Metazoa</taxon>
        <taxon>Ecdysozoa</taxon>
        <taxon>Arthropoda</taxon>
        <taxon>Chelicerata</taxon>
        <taxon>Arachnida</taxon>
        <taxon>Araneae</taxon>
        <taxon>Araneomorphae</taxon>
        <taxon>Entelegynae</taxon>
        <taxon>Araneoidea</taxon>
        <taxon>Araneidae</taxon>
        <taxon>Caerostris</taxon>
    </lineage>
</organism>
<proteinExistence type="predicted"/>
<reference evidence="1 2" key="1">
    <citation type="submission" date="2021-06" db="EMBL/GenBank/DDBJ databases">
        <title>Caerostris darwini draft genome.</title>
        <authorList>
            <person name="Kono N."/>
            <person name="Arakawa K."/>
        </authorList>
    </citation>
    <scope>NUCLEOTIDE SEQUENCE [LARGE SCALE GENOMIC DNA]</scope>
</reference>